<dbReference type="PROSITE" id="PS50835">
    <property type="entry name" value="IG_LIKE"/>
    <property type="match status" value="2"/>
</dbReference>
<dbReference type="CDD" id="cd00096">
    <property type="entry name" value="Ig"/>
    <property type="match status" value="1"/>
</dbReference>
<dbReference type="InterPro" id="IPR003599">
    <property type="entry name" value="Ig_sub"/>
</dbReference>
<accession>A0AAW0TKS3</accession>
<dbReference type="InterPro" id="IPR013783">
    <property type="entry name" value="Ig-like_fold"/>
</dbReference>
<dbReference type="FunFam" id="2.60.40.10:FF:000129">
    <property type="entry name" value="CLUMA_CG018772, isoform A"/>
    <property type="match status" value="1"/>
</dbReference>
<dbReference type="Proteomes" id="UP001487740">
    <property type="component" value="Unassembled WGS sequence"/>
</dbReference>
<evidence type="ECO:0000313" key="3">
    <source>
        <dbReference type="EMBL" id="KAK8387261.1"/>
    </source>
</evidence>
<reference evidence="3 4" key="1">
    <citation type="submission" date="2023-03" db="EMBL/GenBank/DDBJ databases">
        <title>High-quality genome of Scylla paramamosain provides insights in environmental adaptation.</title>
        <authorList>
            <person name="Zhang L."/>
        </authorList>
    </citation>
    <scope>NUCLEOTIDE SEQUENCE [LARGE SCALE GENOMIC DNA]</scope>
    <source>
        <strain evidence="3">LZ_2023a</strain>
        <tissue evidence="3">Muscle</tissue>
    </source>
</reference>
<dbReference type="PANTHER" id="PTHR23279:SF41">
    <property type="entry name" value="DEFECTIVE PROBOSCIS EXTENSION RESPONSE 4-RELATED"/>
    <property type="match status" value="1"/>
</dbReference>
<dbReference type="InterPro" id="IPR013106">
    <property type="entry name" value="Ig_V-set"/>
</dbReference>
<dbReference type="InterPro" id="IPR007110">
    <property type="entry name" value="Ig-like_dom"/>
</dbReference>
<name>A0AAW0TKS3_SCYPA</name>
<dbReference type="SMART" id="SM00408">
    <property type="entry name" value="IGc2"/>
    <property type="match status" value="2"/>
</dbReference>
<feature type="domain" description="Ig-like" evidence="2">
    <location>
        <begin position="82"/>
        <end position="177"/>
    </location>
</feature>
<dbReference type="Gene3D" id="2.60.40.10">
    <property type="entry name" value="Immunoglobulins"/>
    <property type="match status" value="2"/>
</dbReference>
<dbReference type="InterPro" id="IPR003598">
    <property type="entry name" value="Ig_sub2"/>
</dbReference>
<dbReference type="Pfam" id="PF07686">
    <property type="entry name" value="V-set"/>
    <property type="match status" value="1"/>
</dbReference>
<dbReference type="EMBL" id="JARAKH010000030">
    <property type="protein sequence ID" value="KAK8387261.1"/>
    <property type="molecule type" value="Genomic_DNA"/>
</dbReference>
<feature type="region of interest" description="Disordered" evidence="1">
    <location>
        <begin position="1"/>
        <end position="45"/>
    </location>
</feature>
<dbReference type="Pfam" id="PF13927">
    <property type="entry name" value="Ig_3"/>
    <property type="match status" value="1"/>
</dbReference>
<gene>
    <name evidence="3" type="ORF">O3P69_018104</name>
</gene>
<dbReference type="SMART" id="SM00409">
    <property type="entry name" value="IG"/>
    <property type="match status" value="2"/>
</dbReference>
<feature type="domain" description="Ig-like" evidence="2">
    <location>
        <begin position="180"/>
        <end position="269"/>
    </location>
</feature>
<evidence type="ECO:0000256" key="1">
    <source>
        <dbReference type="SAM" id="MobiDB-lite"/>
    </source>
</evidence>
<dbReference type="SUPFAM" id="SSF48726">
    <property type="entry name" value="Immunoglobulin"/>
    <property type="match status" value="2"/>
</dbReference>
<dbReference type="GO" id="GO:0032589">
    <property type="term" value="C:neuron projection membrane"/>
    <property type="evidence" value="ECO:0007669"/>
    <property type="project" value="TreeGrafter"/>
</dbReference>
<proteinExistence type="predicted"/>
<dbReference type="InterPro" id="IPR037448">
    <property type="entry name" value="Zig-8"/>
</dbReference>
<keyword evidence="4" id="KW-1185">Reference proteome</keyword>
<dbReference type="PANTHER" id="PTHR23279">
    <property type="entry name" value="DEFECTIVE PROBOSCIS EXTENSION RESPONSE DPR -RELATED"/>
    <property type="match status" value="1"/>
</dbReference>
<dbReference type="GO" id="GO:0050808">
    <property type="term" value="P:synapse organization"/>
    <property type="evidence" value="ECO:0007669"/>
    <property type="project" value="TreeGrafter"/>
</dbReference>
<dbReference type="SMART" id="SM00406">
    <property type="entry name" value="IGv"/>
    <property type="match status" value="1"/>
</dbReference>
<organism evidence="3 4">
    <name type="scientific">Scylla paramamosain</name>
    <name type="common">Mud crab</name>
    <dbReference type="NCBI Taxonomy" id="85552"/>
    <lineage>
        <taxon>Eukaryota</taxon>
        <taxon>Metazoa</taxon>
        <taxon>Ecdysozoa</taxon>
        <taxon>Arthropoda</taxon>
        <taxon>Crustacea</taxon>
        <taxon>Multicrustacea</taxon>
        <taxon>Malacostraca</taxon>
        <taxon>Eumalacostraca</taxon>
        <taxon>Eucarida</taxon>
        <taxon>Decapoda</taxon>
        <taxon>Pleocyemata</taxon>
        <taxon>Brachyura</taxon>
        <taxon>Eubrachyura</taxon>
        <taxon>Portunoidea</taxon>
        <taxon>Portunidae</taxon>
        <taxon>Portuninae</taxon>
        <taxon>Scylla</taxon>
    </lineage>
</organism>
<evidence type="ECO:0000259" key="2">
    <source>
        <dbReference type="PROSITE" id="PS50835"/>
    </source>
</evidence>
<sequence length="269" mass="29288">MRRAVTEEGNKERISRQDAGKLSLPPPVQAPLRTRRPRPAQQTMTPLQQATTQATLALLALLLCLAAAQTPPEGEATQAPSPAVSVGPYFLSPGSRNITASVGQTAYLPCRVAQLDDQVQQVSWIRKRDLHVMSSGVVVFASDQRFQVVHPDKSENWTLQIRFAQVRDSGVYECQVNTEPKMSLAYHLVVVESRASLLGPEYVRAGSTLNLTCIVTPPAAPGLVYWYHNGVMLDYEGPVAILTQEGPEGTRSSLTIARAAPDHSGNYTC</sequence>
<comment type="caution">
    <text evidence="3">The sequence shown here is derived from an EMBL/GenBank/DDBJ whole genome shotgun (WGS) entry which is preliminary data.</text>
</comment>
<feature type="compositionally biased region" description="Basic and acidic residues" evidence="1">
    <location>
        <begin position="1"/>
        <end position="19"/>
    </location>
</feature>
<dbReference type="InterPro" id="IPR036179">
    <property type="entry name" value="Ig-like_dom_sf"/>
</dbReference>
<dbReference type="AlphaFoldDB" id="A0AAW0TKS3"/>
<evidence type="ECO:0000313" key="4">
    <source>
        <dbReference type="Proteomes" id="UP001487740"/>
    </source>
</evidence>
<protein>
    <recommendedName>
        <fullName evidence="2">Ig-like domain-containing protein</fullName>
    </recommendedName>
</protein>